<gene>
    <name evidence="1" type="ORF">PPIS_a2132</name>
</gene>
<proteinExistence type="predicted"/>
<accession>A0ABN5CE28</accession>
<keyword evidence="2" id="KW-1185">Reference proteome</keyword>
<organism evidence="1 2">
    <name type="scientific">Pseudoalteromonas piscicida</name>
    <dbReference type="NCBI Taxonomy" id="43662"/>
    <lineage>
        <taxon>Bacteria</taxon>
        <taxon>Pseudomonadati</taxon>
        <taxon>Pseudomonadota</taxon>
        <taxon>Gammaproteobacteria</taxon>
        <taxon>Alteromonadales</taxon>
        <taxon>Pseudoalteromonadaceae</taxon>
        <taxon>Pseudoalteromonas</taxon>
    </lineage>
</organism>
<sequence length="49" mass="5868">MRSFAWGFGQKLGNITEFVPAFKASLLFYFDFLKIVRYAYSWRYCKENG</sequence>
<dbReference type="EMBL" id="CP011924">
    <property type="protein sequence ID" value="ATD07145.1"/>
    <property type="molecule type" value="Genomic_DNA"/>
</dbReference>
<reference evidence="1 2" key="1">
    <citation type="submission" date="2015-06" db="EMBL/GenBank/DDBJ databases">
        <authorList>
            <person name="Xie B.-B."/>
            <person name="Rong J.-C."/>
            <person name="Qin Q.-L."/>
            <person name="Zhang Y.-Z."/>
        </authorList>
    </citation>
    <scope>NUCLEOTIDE SEQUENCE [LARGE SCALE GENOMIC DNA]</scope>
    <source>
        <strain evidence="1 2">JCM 20779</strain>
    </source>
</reference>
<dbReference type="Proteomes" id="UP000016521">
    <property type="component" value="Chromosome I"/>
</dbReference>
<protein>
    <submittedName>
        <fullName evidence="1">Uncharacterized protein</fullName>
    </submittedName>
</protein>
<name>A0ABN5CE28_PSEO7</name>
<evidence type="ECO:0000313" key="1">
    <source>
        <dbReference type="EMBL" id="ATD07145.1"/>
    </source>
</evidence>
<evidence type="ECO:0000313" key="2">
    <source>
        <dbReference type="Proteomes" id="UP000016521"/>
    </source>
</evidence>